<dbReference type="AlphaFoldDB" id="A0A2K2UAX5"/>
<dbReference type="CDD" id="cd09757">
    <property type="entry name" value="Cas8c_I-C"/>
    <property type="match status" value="1"/>
</dbReference>
<protein>
    <submittedName>
        <fullName evidence="1">Type I-C CRISPR-associated protein Cas8c/Csd1</fullName>
    </submittedName>
</protein>
<dbReference type="InterPro" id="IPR010144">
    <property type="entry name" value="CRISPR-assoc_prot_Csd1-typ"/>
</dbReference>
<evidence type="ECO:0000313" key="1">
    <source>
        <dbReference type="EMBL" id="PNV67368.1"/>
    </source>
</evidence>
<keyword evidence="2" id="KW-1185">Reference proteome</keyword>
<dbReference type="EMBL" id="PPEK01000009">
    <property type="protein sequence ID" value="PNV67368.1"/>
    <property type="molecule type" value="Genomic_DNA"/>
</dbReference>
<dbReference type="RefSeq" id="WP_103265261.1">
    <property type="nucleotide sequence ID" value="NZ_CABMLE010000009.1"/>
</dbReference>
<evidence type="ECO:0000313" key="2">
    <source>
        <dbReference type="Proteomes" id="UP000236197"/>
    </source>
</evidence>
<organism evidence="1 2">
    <name type="scientific">Enteroscipio rubneri</name>
    <dbReference type="NCBI Taxonomy" id="2070686"/>
    <lineage>
        <taxon>Bacteria</taxon>
        <taxon>Bacillati</taxon>
        <taxon>Actinomycetota</taxon>
        <taxon>Coriobacteriia</taxon>
        <taxon>Eggerthellales</taxon>
        <taxon>Eggerthellaceae</taxon>
        <taxon>Enteroscipio</taxon>
    </lineage>
</organism>
<sequence length="595" mass="66034">MILQALVGFYEQLAAERPEKIARVGWCSRQVAFMLELTPDGELVNVIPAVEKRGWAMMVPEQVKRTVGVAANLLCDNATYLLGIDAKGKPERARQCFEAAKERHLAFLRELESPAATAIRRFFETWDPGEALEHAAVADAGEVLLAGGNLVFRVGGKNALDDPVICSAWEKACREPSEDAAVMTCLVSGDNAPIARLHPAIKGVVGAQAMGASLVGFNARAFESYGHDEEQGLNAPVSEYAAFAYSTALNYLLSDRKHHMRVGDTTVVYWADKHDQACVDIMSDFLNPQTGDGDAEGRKGGKGDPDRAIDAVMQRLAKGLPIAEVDPHANFYVLGLAPNAARLSVRFFQRDTFGAMLNNLYRHYERLDIVRAPYEKKYLVPYRLLAETENPNAKQPAATSLLGGALLRSILGDQRYPEALFEQTILRVRASQDDDERRTHKVTRGRAAIIKAYLIRNCKRNEEEEVTVGLNEERSDAPYVLGRLFSVLESIQEAASPGLNSTIKNKYYDSASATPSVIFPIVIGLCDKHLAKLARDSKGLAVHYEKMRGELLDKLDAFPKRLSLEEQGDFILGYYHQNQKRYEKRDTESDRMQEA</sequence>
<name>A0A2K2UAX5_9ACTN</name>
<dbReference type="Proteomes" id="UP000236197">
    <property type="component" value="Unassembled WGS sequence"/>
</dbReference>
<reference evidence="2" key="1">
    <citation type="submission" date="2018-01" db="EMBL/GenBank/DDBJ databases">
        <title>Rubneribacter badeniensis gen. nov., sp. nov., and Colonibacter rubneri, gen. nov., sp. nov., WGS of new members of the Eggerthellaceae.</title>
        <authorList>
            <person name="Danylec N."/>
            <person name="Stoll D.A."/>
            <person name="Doetsch A."/>
            <person name="Kulling S.E."/>
            <person name="Huch M."/>
        </authorList>
    </citation>
    <scope>NUCLEOTIDE SEQUENCE [LARGE SCALE GENOMIC DNA]</scope>
    <source>
        <strain evidence="2">ResAG-96</strain>
    </source>
</reference>
<dbReference type="NCBIfam" id="TIGR01863">
    <property type="entry name" value="cas_Csd1"/>
    <property type="match status" value="1"/>
</dbReference>
<accession>A0A2K2UAX5</accession>
<gene>
    <name evidence="1" type="primary">cas8c</name>
    <name evidence="1" type="ORF">C2L71_08070</name>
</gene>
<dbReference type="OrthoDB" id="9778918at2"/>
<proteinExistence type="predicted"/>
<dbReference type="Pfam" id="PF09709">
    <property type="entry name" value="Cas_Csd1"/>
    <property type="match status" value="1"/>
</dbReference>
<comment type="caution">
    <text evidence="1">The sequence shown here is derived from an EMBL/GenBank/DDBJ whole genome shotgun (WGS) entry which is preliminary data.</text>
</comment>